<feature type="active site" description="Proton donor" evidence="7">
    <location>
        <position position="265"/>
    </location>
</feature>
<dbReference type="Proteomes" id="UP000295238">
    <property type="component" value="Unassembled WGS sequence"/>
</dbReference>
<dbReference type="GO" id="GO:0005576">
    <property type="term" value="C:extracellular region"/>
    <property type="evidence" value="ECO:0007669"/>
    <property type="project" value="UniProtKB-SubCell"/>
</dbReference>
<dbReference type="InterPro" id="IPR052759">
    <property type="entry name" value="Metalloprotease_M4"/>
</dbReference>
<dbReference type="Pfam" id="PF01447">
    <property type="entry name" value="Peptidase_M4"/>
    <property type="match status" value="1"/>
</dbReference>
<evidence type="ECO:0000256" key="5">
    <source>
        <dbReference type="ARBA" id="ARBA00022833"/>
    </source>
</evidence>
<dbReference type="EC" id="3.4.24.-" evidence="8"/>
<accession>A0A4R5UJY7</accession>
<keyword evidence="3" id="KW-0479">Metal-binding</keyword>
<reference evidence="11 12" key="1">
    <citation type="submission" date="2019-03" db="EMBL/GenBank/DDBJ databases">
        <title>Rhizobium sp. nov., an bacterium isolated from biocrust in Mu Us Desert.</title>
        <authorList>
            <person name="Lixiong L."/>
        </authorList>
    </citation>
    <scope>NUCLEOTIDE SEQUENCE [LARGE SCALE GENOMIC DNA]</scope>
    <source>
        <strain evidence="11 12">SPY-1</strain>
    </source>
</reference>
<evidence type="ECO:0000256" key="6">
    <source>
        <dbReference type="ARBA" id="ARBA00023049"/>
    </source>
</evidence>
<dbReference type="InterPro" id="IPR013856">
    <property type="entry name" value="Peptidase_M4_domain"/>
</dbReference>
<evidence type="ECO:0000256" key="1">
    <source>
        <dbReference type="ARBA" id="ARBA00009388"/>
    </source>
</evidence>
<dbReference type="InterPro" id="IPR023612">
    <property type="entry name" value="Peptidase_M4"/>
</dbReference>
<keyword evidence="2 8" id="KW-0645">Protease</keyword>
<keyword evidence="4 8" id="KW-0378">Hydrolase</keyword>
<dbReference type="CDD" id="cd09597">
    <property type="entry name" value="M4_TLP"/>
    <property type="match status" value="1"/>
</dbReference>
<dbReference type="AlphaFoldDB" id="A0A4R5UJY7"/>
<comment type="function">
    <text evidence="8">Extracellular zinc metalloprotease.</text>
</comment>
<comment type="caution">
    <text evidence="11">The sequence shown here is derived from an EMBL/GenBank/DDBJ whole genome shotgun (WGS) entry which is preliminary data.</text>
</comment>
<feature type="domain" description="Peptidase M4" evidence="9">
    <location>
        <begin position="70"/>
        <end position="177"/>
    </location>
</feature>
<dbReference type="InterPro" id="IPR027268">
    <property type="entry name" value="Peptidase_M4/M1_CTD_sf"/>
</dbReference>
<dbReference type="InterPro" id="IPR001570">
    <property type="entry name" value="Peptidase_M4_C_domain"/>
</dbReference>
<comment type="subcellular location">
    <subcellularLocation>
        <location evidence="8">Secreted</location>
    </subcellularLocation>
</comment>
<evidence type="ECO:0000256" key="7">
    <source>
        <dbReference type="PIRSR" id="PIRSR623612-1"/>
    </source>
</evidence>
<keyword evidence="6 8" id="KW-0482">Metalloprotease</keyword>
<dbReference type="PRINTS" id="PR00730">
    <property type="entry name" value="THERMOLYSIN"/>
</dbReference>
<feature type="active site" evidence="7">
    <location>
        <position position="170"/>
    </location>
</feature>
<dbReference type="PANTHER" id="PTHR43579">
    <property type="match status" value="1"/>
</dbReference>
<evidence type="ECO:0000259" key="9">
    <source>
        <dbReference type="Pfam" id="PF01447"/>
    </source>
</evidence>
<dbReference type="PANTHER" id="PTHR43579:SF1">
    <property type="entry name" value="NEUTRAL METALLOPROTEINASE"/>
    <property type="match status" value="1"/>
</dbReference>
<protein>
    <recommendedName>
        <fullName evidence="8">Neutral metalloproteinase</fullName>
        <ecNumber evidence="8">3.4.24.-</ecNumber>
    </recommendedName>
</protein>
<dbReference type="SUPFAM" id="SSF55486">
    <property type="entry name" value="Metalloproteases ('zincins'), catalytic domain"/>
    <property type="match status" value="1"/>
</dbReference>
<evidence type="ECO:0000256" key="4">
    <source>
        <dbReference type="ARBA" id="ARBA00022801"/>
    </source>
</evidence>
<comment type="similarity">
    <text evidence="1 8">Belongs to the peptidase M4 family.</text>
</comment>
<proteinExistence type="inferred from homology"/>
<name>A0A4R5UJY7_9HYPH</name>
<dbReference type="OrthoDB" id="5378341at2"/>
<evidence type="ECO:0000256" key="2">
    <source>
        <dbReference type="ARBA" id="ARBA00022670"/>
    </source>
</evidence>
<dbReference type="GO" id="GO:0006508">
    <property type="term" value="P:proteolysis"/>
    <property type="evidence" value="ECO:0007669"/>
    <property type="project" value="UniProtKB-KW"/>
</dbReference>
<sequence>MCRYCMIVPSDVLLRLARDEDVENHTREAFRTTAQLDHQMRLLRDQTQHFTMQAVSLLGLPLINTKPPAITVYDCNNGTSLPGAAVSKPASSTDVTIKTIFETTTKVAEFFKEVFGRNSLDGAGMALQSSAHYGLNYNNAFWNGTQMAYGDGDGEIFTGFYRGDDVIAHELTHGVTQYTLQLEYQNESGGLNESMSDVFGSMFKQWRRNQTVVDADWLIGADIMGSLAKEKGYTCLRDMAAPDAAHCLAPQITSFRQYVNRMDPHNSSGVPNLAFYLAAKAVGGKSWEKTGQIWYDVFANHGSDPTMTMSAFANAIRDSAGALYPGDVSVHDAVDEAWREVGL</sequence>
<keyword evidence="5 8" id="KW-0862">Zinc</keyword>
<comment type="cofactor">
    <cofactor evidence="8">
        <name>Zn(2+)</name>
        <dbReference type="ChEBI" id="CHEBI:29105"/>
    </cofactor>
</comment>
<evidence type="ECO:0000259" key="10">
    <source>
        <dbReference type="Pfam" id="PF02868"/>
    </source>
</evidence>
<dbReference type="EMBL" id="SMTL01000002">
    <property type="protein sequence ID" value="TDK37114.1"/>
    <property type="molecule type" value="Genomic_DNA"/>
</dbReference>
<evidence type="ECO:0000256" key="8">
    <source>
        <dbReference type="RuleBase" id="RU366073"/>
    </source>
</evidence>
<dbReference type="Gene3D" id="1.10.390.10">
    <property type="entry name" value="Neutral Protease Domain 2"/>
    <property type="match status" value="1"/>
</dbReference>
<keyword evidence="8" id="KW-0964">Secreted</keyword>
<evidence type="ECO:0000313" key="12">
    <source>
        <dbReference type="Proteomes" id="UP000295238"/>
    </source>
</evidence>
<gene>
    <name evidence="11" type="ORF">E2F50_09455</name>
</gene>
<dbReference type="GO" id="GO:0004222">
    <property type="term" value="F:metalloendopeptidase activity"/>
    <property type="evidence" value="ECO:0007669"/>
    <property type="project" value="UniProtKB-UniRule"/>
</dbReference>
<feature type="domain" description="Peptidase M4 C-terminal" evidence="10">
    <location>
        <begin position="181"/>
        <end position="342"/>
    </location>
</feature>
<evidence type="ECO:0000313" key="11">
    <source>
        <dbReference type="EMBL" id="TDK37114.1"/>
    </source>
</evidence>
<keyword evidence="12" id="KW-1185">Reference proteome</keyword>
<dbReference type="Gene3D" id="3.10.170.10">
    <property type="match status" value="1"/>
</dbReference>
<dbReference type="Pfam" id="PF02868">
    <property type="entry name" value="Peptidase_M4_C"/>
    <property type="match status" value="1"/>
</dbReference>
<dbReference type="GO" id="GO:0046872">
    <property type="term" value="F:metal ion binding"/>
    <property type="evidence" value="ECO:0007669"/>
    <property type="project" value="UniProtKB-UniRule"/>
</dbReference>
<evidence type="ECO:0000256" key="3">
    <source>
        <dbReference type="ARBA" id="ARBA00022723"/>
    </source>
</evidence>
<organism evidence="11 12">
    <name type="scientific">Rhizobium deserti</name>
    <dbReference type="NCBI Taxonomy" id="2547961"/>
    <lineage>
        <taxon>Bacteria</taxon>
        <taxon>Pseudomonadati</taxon>
        <taxon>Pseudomonadota</taxon>
        <taxon>Alphaproteobacteria</taxon>
        <taxon>Hyphomicrobiales</taxon>
        <taxon>Rhizobiaceae</taxon>
        <taxon>Rhizobium/Agrobacterium group</taxon>
        <taxon>Rhizobium</taxon>
    </lineage>
</organism>